<protein>
    <submittedName>
        <fullName evidence="1">Uncharacterized protein</fullName>
    </submittedName>
</protein>
<name>A0ACB9G226_9ASTR</name>
<reference evidence="2" key="1">
    <citation type="journal article" date="2022" name="Mol. Ecol. Resour.">
        <title>The genomes of chicory, endive, great burdock and yacon provide insights into Asteraceae palaeo-polyploidization history and plant inulin production.</title>
        <authorList>
            <person name="Fan W."/>
            <person name="Wang S."/>
            <person name="Wang H."/>
            <person name="Wang A."/>
            <person name="Jiang F."/>
            <person name="Liu H."/>
            <person name="Zhao H."/>
            <person name="Xu D."/>
            <person name="Zhang Y."/>
        </authorList>
    </citation>
    <scope>NUCLEOTIDE SEQUENCE [LARGE SCALE GENOMIC DNA]</scope>
    <source>
        <strain evidence="2">cv. Yunnan</strain>
    </source>
</reference>
<gene>
    <name evidence="1" type="ORF">L1987_47327</name>
</gene>
<proteinExistence type="predicted"/>
<evidence type="ECO:0000313" key="2">
    <source>
        <dbReference type="Proteomes" id="UP001056120"/>
    </source>
</evidence>
<sequence>MEEQEGLLAKLPMDKLKIPLEEISSATNKFAKANIIGSGGYGLVYRGQSKQHGMLAIKRLNRAHGQGDHEYGTEVTVLSKYKHENLVSLIGFCGEDDEKILVYKYEANGSLEKFLPSKDLSWMRRLEICLGAARGLRYLHNETGSEHGVIHRDIKSSNILLDENWKAKISDFGLSKLVFTKSADSVIFTVACGTPGYVDPQILHGGITKKSDVYSFGVVLYEVLFGKLVAAPGYHDDCHFNVKMAKKHYKEKTLDKMINSDLRTEMNSDSLSTFSTIAYQCLKKRTEDRPTMSLVVKAIEKALDYQQASTSSNGYLYDVYISFVFETEYIADYLGDALKIEGLSTFKENMKGYGYNSLVPRLEAINQSRSFLIIFSKNFTEKEEVAEIVKCAKEGRNLVIPVFWDVDPSYVRHYDEALKEVIHERILQQSDFNRSSSYPARRAAAKIKRLILAGKEKSGDKRLK</sequence>
<organism evidence="1 2">
    <name type="scientific">Smallanthus sonchifolius</name>
    <dbReference type="NCBI Taxonomy" id="185202"/>
    <lineage>
        <taxon>Eukaryota</taxon>
        <taxon>Viridiplantae</taxon>
        <taxon>Streptophyta</taxon>
        <taxon>Embryophyta</taxon>
        <taxon>Tracheophyta</taxon>
        <taxon>Spermatophyta</taxon>
        <taxon>Magnoliopsida</taxon>
        <taxon>eudicotyledons</taxon>
        <taxon>Gunneridae</taxon>
        <taxon>Pentapetalae</taxon>
        <taxon>asterids</taxon>
        <taxon>campanulids</taxon>
        <taxon>Asterales</taxon>
        <taxon>Asteraceae</taxon>
        <taxon>Asteroideae</taxon>
        <taxon>Heliantheae alliance</taxon>
        <taxon>Millerieae</taxon>
        <taxon>Smallanthus</taxon>
    </lineage>
</organism>
<reference evidence="1 2" key="2">
    <citation type="journal article" date="2022" name="Mol. Ecol. Resour.">
        <title>The genomes of chicory, endive, great burdock and yacon provide insights into Asteraceae paleo-polyploidization history and plant inulin production.</title>
        <authorList>
            <person name="Fan W."/>
            <person name="Wang S."/>
            <person name="Wang H."/>
            <person name="Wang A."/>
            <person name="Jiang F."/>
            <person name="Liu H."/>
            <person name="Zhao H."/>
            <person name="Xu D."/>
            <person name="Zhang Y."/>
        </authorList>
    </citation>
    <scope>NUCLEOTIDE SEQUENCE [LARGE SCALE GENOMIC DNA]</scope>
    <source>
        <strain evidence="2">cv. Yunnan</strain>
        <tissue evidence="1">Leaves</tissue>
    </source>
</reference>
<dbReference type="EMBL" id="CM042032">
    <property type="protein sequence ID" value="KAI3777527.1"/>
    <property type="molecule type" value="Genomic_DNA"/>
</dbReference>
<comment type="caution">
    <text evidence="1">The sequence shown here is derived from an EMBL/GenBank/DDBJ whole genome shotgun (WGS) entry which is preliminary data.</text>
</comment>
<evidence type="ECO:0000313" key="1">
    <source>
        <dbReference type="EMBL" id="KAI3777527.1"/>
    </source>
</evidence>
<accession>A0ACB9G226</accession>
<keyword evidence="2" id="KW-1185">Reference proteome</keyword>
<dbReference type="Proteomes" id="UP001056120">
    <property type="component" value="Linkage Group LG15"/>
</dbReference>